<comment type="caution">
    <text evidence="1">The sequence shown here is derived from an EMBL/GenBank/DDBJ whole genome shotgun (WGS) entry which is preliminary data.</text>
</comment>
<dbReference type="Proteomes" id="UP000293863">
    <property type="component" value="Unassembled WGS sequence"/>
</dbReference>
<reference evidence="1 2" key="1">
    <citation type="submission" date="2019-02" db="EMBL/GenBank/DDBJ databases">
        <title>The Batch Genome Submission of Acinetobacter spp. strains.</title>
        <authorList>
            <person name="Qin J."/>
            <person name="Hu Y."/>
            <person name="Ye H."/>
            <person name="Wei L."/>
            <person name="Feng Y."/>
            <person name="Zong Z."/>
        </authorList>
    </citation>
    <scope>NUCLEOTIDE SEQUENCE [LARGE SCALE GENOMIC DNA]</scope>
    <source>
        <strain evidence="1 2">WCHAW060049</strain>
    </source>
</reference>
<keyword evidence="2" id="KW-1185">Reference proteome</keyword>
<dbReference type="AlphaFoldDB" id="A0A4V2DN00"/>
<proteinExistence type="predicted"/>
<gene>
    <name evidence="1" type="ORF">EXU28_11370</name>
</gene>
<organism evidence="1 2">
    <name type="scientific">Acinetobacter wuhouensis</name>
    <dbReference type="NCBI Taxonomy" id="1879050"/>
    <lineage>
        <taxon>Bacteria</taxon>
        <taxon>Pseudomonadati</taxon>
        <taxon>Pseudomonadota</taxon>
        <taxon>Gammaproteobacteria</taxon>
        <taxon>Moraxellales</taxon>
        <taxon>Moraxellaceae</taxon>
        <taxon>Acinetobacter</taxon>
    </lineage>
</organism>
<accession>A0A4V2DN00</accession>
<evidence type="ECO:0000313" key="1">
    <source>
        <dbReference type="EMBL" id="RZG45809.1"/>
    </source>
</evidence>
<sequence length="295" mass="33826">MKTKEYETTVEKPITEVQLDEYYVVIGTETNLPELAYLPKKTVLLKTRNHHDLKTPLPENNNTAEWGHGFFYVTKNDEVFSFFSYGPAGDESNITGNTSTCDYPVTEVTHLYRLKISEQNAKNIALDVNKIRKTSNSIIFDEDKNEYVNNETAEKDKKKYRALTNSTCAKEAEKILRKHLGVKVPDGNGYIKYGVFSIPAVNPYSWWEKLQKSSLDKSKYPEFPKTGKAEIMLGKVLNDGQSEFVHRLYGPNLSDYYEADSIIWRTGDDAAKAEYWILQVGDTDPLIEWGYINEE</sequence>
<dbReference type="RefSeq" id="WP_130168593.1">
    <property type="nucleotide sequence ID" value="NZ_SGSQ01000016.1"/>
</dbReference>
<evidence type="ECO:0000313" key="2">
    <source>
        <dbReference type="Proteomes" id="UP000293863"/>
    </source>
</evidence>
<protein>
    <submittedName>
        <fullName evidence="1">Uncharacterized protein</fullName>
    </submittedName>
</protein>
<dbReference type="EMBL" id="SGSQ01000016">
    <property type="protein sequence ID" value="RZG45809.1"/>
    <property type="molecule type" value="Genomic_DNA"/>
</dbReference>
<name>A0A4V2DN00_9GAMM</name>